<dbReference type="AlphaFoldDB" id="W9UYH2"/>
<comment type="caution">
    <text evidence="1">The sequence shown here is derived from an EMBL/GenBank/DDBJ whole genome shotgun (WGS) entry which is preliminary data.</text>
</comment>
<sequence>MGRFMLGSTVILLFGENAIEWADALKANSPVQLGKPIAQFKTSVNT</sequence>
<keyword evidence="2" id="KW-1185">Reference proteome</keyword>
<protein>
    <submittedName>
        <fullName evidence="1">Phosphatidylserine decarboxylase</fullName>
    </submittedName>
</protein>
<name>W9UYH2_9GAMM</name>
<reference evidence="1 2" key="2">
    <citation type="journal article" date="2015" name="Syst. Appl. Microbiol.">
        <title>Nitrincola nitratireducens sp. nov. isolated from a haloalkaline crater lake.</title>
        <authorList>
            <person name="Singh A."/>
            <person name="Vaidya B."/>
            <person name="Tanuku N.R."/>
            <person name="Pinnaka A.K."/>
        </authorList>
    </citation>
    <scope>NUCLEOTIDE SEQUENCE [LARGE SCALE GENOMIC DNA]</scope>
    <source>
        <strain evidence="1 2">AK23</strain>
    </source>
</reference>
<organism evidence="1 2">
    <name type="scientific">Nitrincola nitratireducens</name>
    <dbReference type="NCBI Taxonomy" id="1229521"/>
    <lineage>
        <taxon>Bacteria</taxon>
        <taxon>Pseudomonadati</taxon>
        <taxon>Pseudomonadota</taxon>
        <taxon>Gammaproteobacteria</taxon>
        <taxon>Oceanospirillales</taxon>
        <taxon>Oceanospirillaceae</taxon>
        <taxon>Nitrincola</taxon>
    </lineage>
</organism>
<evidence type="ECO:0000313" key="1">
    <source>
        <dbReference type="EMBL" id="EXJ12139.1"/>
    </source>
</evidence>
<dbReference type="EMBL" id="AONB01000003">
    <property type="protein sequence ID" value="EXJ12139.1"/>
    <property type="molecule type" value="Genomic_DNA"/>
</dbReference>
<gene>
    <name evidence="1" type="ORF">D791_01028</name>
</gene>
<dbReference type="Proteomes" id="UP000019464">
    <property type="component" value="Unassembled WGS sequence"/>
</dbReference>
<reference evidence="2" key="1">
    <citation type="submission" date="2012-11" db="EMBL/GenBank/DDBJ databases">
        <authorList>
            <person name="Singh A."/>
            <person name="Pinnaka A.K."/>
            <person name="Vaidya B."/>
        </authorList>
    </citation>
    <scope>NUCLEOTIDE SEQUENCE [LARGE SCALE GENOMIC DNA]</scope>
    <source>
        <strain evidence="2">AK23</strain>
    </source>
</reference>
<accession>W9UYH2</accession>
<proteinExistence type="predicted"/>
<evidence type="ECO:0000313" key="2">
    <source>
        <dbReference type="Proteomes" id="UP000019464"/>
    </source>
</evidence>
<dbReference type="STRING" id="1229521.D791_01028"/>